<keyword evidence="2" id="KW-0479">Metal-binding</keyword>
<evidence type="ECO:0000256" key="6">
    <source>
        <dbReference type="ARBA" id="ARBA00023242"/>
    </source>
</evidence>
<dbReference type="Gene3D" id="3.30.160.60">
    <property type="entry name" value="Classic Zinc Finger"/>
    <property type="match status" value="4"/>
</dbReference>
<dbReference type="WBParaSite" id="L893_g3863.t1">
    <property type="protein sequence ID" value="L893_g3863.t1"/>
    <property type="gene ID" value="L893_g3863"/>
</dbReference>
<dbReference type="SUPFAM" id="SSF57667">
    <property type="entry name" value="beta-beta-alpha zinc fingers"/>
    <property type="match status" value="2"/>
</dbReference>
<dbReference type="PANTHER" id="PTHR45718">
    <property type="entry name" value="TRANSCRIPTIONAL ACTIVATOR CUBITUS INTERRUPTUS"/>
    <property type="match status" value="1"/>
</dbReference>
<protein>
    <submittedName>
        <fullName evidence="11">C2H2-type domain-containing protein</fullName>
    </submittedName>
</protein>
<feature type="region of interest" description="Disordered" evidence="8">
    <location>
        <begin position="205"/>
        <end position="236"/>
    </location>
</feature>
<dbReference type="AlphaFoldDB" id="A0A1I8ABW0"/>
<dbReference type="InterPro" id="IPR043359">
    <property type="entry name" value="GLI-like"/>
</dbReference>
<evidence type="ECO:0000313" key="10">
    <source>
        <dbReference type="Proteomes" id="UP000095287"/>
    </source>
</evidence>
<evidence type="ECO:0000256" key="5">
    <source>
        <dbReference type="ARBA" id="ARBA00022833"/>
    </source>
</evidence>
<dbReference type="Pfam" id="PF00096">
    <property type="entry name" value="zf-C2H2"/>
    <property type="match status" value="1"/>
</dbReference>
<keyword evidence="10" id="KW-1185">Reference proteome</keyword>
<dbReference type="InterPro" id="IPR056436">
    <property type="entry name" value="Znf-C2H2_ZIC1-5/GLI1-3-like"/>
</dbReference>
<dbReference type="GO" id="GO:0007224">
    <property type="term" value="P:smoothened signaling pathway"/>
    <property type="evidence" value="ECO:0007669"/>
    <property type="project" value="TreeGrafter"/>
</dbReference>
<reference evidence="11" key="1">
    <citation type="submission" date="2016-11" db="UniProtKB">
        <authorList>
            <consortium name="WormBaseParasite"/>
        </authorList>
    </citation>
    <scope>IDENTIFICATION</scope>
</reference>
<evidence type="ECO:0000256" key="7">
    <source>
        <dbReference type="PROSITE-ProRule" id="PRU00042"/>
    </source>
</evidence>
<evidence type="ECO:0000256" key="1">
    <source>
        <dbReference type="ARBA" id="ARBA00004123"/>
    </source>
</evidence>
<evidence type="ECO:0000313" key="11">
    <source>
        <dbReference type="WBParaSite" id="L893_g3863.t1"/>
    </source>
</evidence>
<keyword evidence="5" id="KW-0862">Zinc</keyword>
<keyword evidence="3" id="KW-0677">Repeat</keyword>
<organism evidence="10 11">
    <name type="scientific">Steinernema glaseri</name>
    <dbReference type="NCBI Taxonomy" id="37863"/>
    <lineage>
        <taxon>Eukaryota</taxon>
        <taxon>Metazoa</taxon>
        <taxon>Ecdysozoa</taxon>
        <taxon>Nematoda</taxon>
        <taxon>Chromadorea</taxon>
        <taxon>Rhabditida</taxon>
        <taxon>Tylenchina</taxon>
        <taxon>Panagrolaimomorpha</taxon>
        <taxon>Strongyloidoidea</taxon>
        <taxon>Steinernematidae</taxon>
        <taxon>Steinernema</taxon>
    </lineage>
</organism>
<evidence type="ECO:0000256" key="3">
    <source>
        <dbReference type="ARBA" id="ARBA00022737"/>
    </source>
</evidence>
<feature type="domain" description="C2H2-type" evidence="9">
    <location>
        <begin position="158"/>
        <end position="186"/>
    </location>
</feature>
<dbReference type="PROSITE" id="PS50157">
    <property type="entry name" value="ZINC_FINGER_C2H2_2"/>
    <property type="match status" value="3"/>
</dbReference>
<evidence type="ECO:0000256" key="2">
    <source>
        <dbReference type="ARBA" id="ARBA00022723"/>
    </source>
</evidence>
<proteinExistence type="predicted"/>
<evidence type="ECO:0000256" key="4">
    <source>
        <dbReference type="ARBA" id="ARBA00022771"/>
    </source>
</evidence>
<dbReference type="InterPro" id="IPR013087">
    <property type="entry name" value="Znf_C2H2_type"/>
</dbReference>
<dbReference type="GO" id="GO:0008270">
    <property type="term" value="F:zinc ion binding"/>
    <property type="evidence" value="ECO:0007669"/>
    <property type="project" value="UniProtKB-KW"/>
</dbReference>
<feature type="domain" description="C2H2-type" evidence="9">
    <location>
        <begin position="96"/>
        <end position="126"/>
    </location>
</feature>
<dbReference type="PROSITE" id="PS00028">
    <property type="entry name" value="ZINC_FINGER_C2H2_1"/>
    <property type="match status" value="3"/>
</dbReference>
<dbReference type="GO" id="GO:0000981">
    <property type="term" value="F:DNA-binding transcription factor activity, RNA polymerase II-specific"/>
    <property type="evidence" value="ECO:0007669"/>
    <property type="project" value="TreeGrafter"/>
</dbReference>
<accession>A0A1I8ABW0</accession>
<dbReference type="PANTHER" id="PTHR45718:SF6">
    <property type="entry name" value="ZINC FINGER PROTEIN GLI2"/>
    <property type="match status" value="1"/>
</dbReference>
<keyword evidence="6" id="KW-0539">Nucleus</keyword>
<sequence length="264" mass="30400">MARKQTFPVEQGLELELIRKYGPDDTPARCAWENCGAILMSAMGLDAHIRTEHMANCVNTLKFVCLWDGCPRGNEPFKQYYQLVQHIRGHSGFKPFLCAFPGCRNSYGRLENLKSHIRSRHTLERPFKCKEEGCGRSFPNCSDRNKHVLRVHSELKRYSCTSCEKYYSDVSSLRKHVLEKHGAEVYQRWKELRAEQRIQKRIVQPAQLVEPPPPPPAPEYIKNSDSDNESTGEIDVVNPSTSATEQLRNAYVIHIKIKVEENQD</sequence>
<keyword evidence="4 7" id="KW-0863">Zinc-finger</keyword>
<dbReference type="GO" id="GO:0000978">
    <property type="term" value="F:RNA polymerase II cis-regulatory region sequence-specific DNA binding"/>
    <property type="evidence" value="ECO:0007669"/>
    <property type="project" value="TreeGrafter"/>
</dbReference>
<evidence type="ECO:0000259" key="9">
    <source>
        <dbReference type="PROSITE" id="PS50157"/>
    </source>
</evidence>
<name>A0A1I8ABW0_9BILA</name>
<dbReference type="InterPro" id="IPR036236">
    <property type="entry name" value="Znf_C2H2_sf"/>
</dbReference>
<dbReference type="GO" id="GO:0005634">
    <property type="term" value="C:nucleus"/>
    <property type="evidence" value="ECO:0007669"/>
    <property type="project" value="UniProtKB-SubCell"/>
</dbReference>
<dbReference type="SMART" id="SM00355">
    <property type="entry name" value="ZnF_C2H2"/>
    <property type="match status" value="5"/>
</dbReference>
<comment type="subcellular location">
    <subcellularLocation>
        <location evidence="1">Nucleus</location>
    </subcellularLocation>
</comment>
<dbReference type="Proteomes" id="UP000095287">
    <property type="component" value="Unplaced"/>
</dbReference>
<dbReference type="Pfam" id="PF23561">
    <property type="entry name" value="zf-C2H2_15"/>
    <property type="match status" value="1"/>
</dbReference>
<feature type="domain" description="C2H2-type" evidence="9">
    <location>
        <begin position="127"/>
        <end position="157"/>
    </location>
</feature>
<evidence type="ECO:0000256" key="8">
    <source>
        <dbReference type="SAM" id="MobiDB-lite"/>
    </source>
</evidence>